<sequence length="247" mass="27299">MTDPDTSTSFNALCPEEYKYPRPLIVLAHIGQYVMPGVKEAAEVAAKEALNHGYNTKIVFVQDMTFWMHMGILAMKNFGLMKAIESGADRAVLLDNDVVLGKDSLWQLASKNAPIVSPIFLPMAFLKEGENPPPLSHPSPGPDQGLVSVVWVASGCLMFSKTALSLLGPTPFTDAHIAHIEEYDHLKWKLMGADTFMDTDVHVTLLRKPKRRSQIESEGPLKPPEQRALAPADAGYDQWAYPWGKDN</sequence>
<reference evidence="2" key="1">
    <citation type="submission" date="2020-03" db="EMBL/GenBank/DDBJ databases">
        <title>The deep terrestrial virosphere.</title>
        <authorList>
            <person name="Holmfeldt K."/>
            <person name="Nilsson E."/>
            <person name="Simone D."/>
            <person name="Lopez-Fernandez M."/>
            <person name="Wu X."/>
            <person name="de Brujin I."/>
            <person name="Lundin D."/>
            <person name="Andersson A."/>
            <person name="Bertilsson S."/>
            <person name="Dopson M."/>
        </authorList>
    </citation>
    <scope>NUCLEOTIDE SEQUENCE</scope>
    <source>
        <strain evidence="2">MM415A03685</strain>
    </source>
</reference>
<organism evidence="2">
    <name type="scientific">viral metagenome</name>
    <dbReference type="NCBI Taxonomy" id="1070528"/>
    <lineage>
        <taxon>unclassified sequences</taxon>
        <taxon>metagenomes</taxon>
        <taxon>organismal metagenomes</taxon>
    </lineage>
</organism>
<dbReference type="EMBL" id="MT141798">
    <property type="protein sequence ID" value="QJA70505.1"/>
    <property type="molecule type" value="Genomic_DNA"/>
</dbReference>
<dbReference type="SUPFAM" id="SSF53448">
    <property type="entry name" value="Nucleotide-diphospho-sugar transferases"/>
    <property type="match status" value="1"/>
</dbReference>
<dbReference type="AlphaFoldDB" id="A0A6M3JN50"/>
<gene>
    <name evidence="2" type="ORF">MM415A03685_0007</name>
</gene>
<evidence type="ECO:0000256" key="1">
    <source>
        <dbReference type="SAM" id="MobiDB-lite"/>
    </source>
</evidence>
<protein>
    <recommendedName>
        <fullName evidence="3">Glycosyltransferase</fullName>
    </recommendedName>
</protein>
<dbReference type="InterPro" id="IPR029044">
    <property type="entry name" value="Nucleotide-diphossugar_trans"/>
</dbReference>
<feature type="region of interest" description="Disordered" evidence="1">
    <location>
        <begin position="211"/>
        <end position="233"/>
    </location>
</feature>
<evidence type="ECO:0000313" key="2">
    <source>
        <dbReference type="EMBL" id="QJA70505.1"/>
    </source>
</evidence>
<evidence type="ECO:0008006" key="3">
    <source>
        <dbReference type="Google" id="ProtNLM"/>
    </source>
</evidence>
<proteinExistence type="predicted"/>
<accession>A0A6M3JN50</accession>
<name>A0A6M3JN50_9ZZZZ</name>